<dbReference type="InterPro" id="IPR019787">
    <property type="entry name" value="Znf_PHD-finger"/>
</dbReference>
<proteinExistence type="predicted"/>
<feature type="domain" description="PHD-type" evidence="9">
    <location>
        <begin position="335"/>
        <end position="389"/>
    </location>
</feature>
<evidence type="ECO:0000256" key="8">
    <source>
        <dbReference type="SAM" id="MobiDB-lite"/>
    </source>
</evidence>
<dbReference type="CDD" id="cd15502">
    <property type="entry name" value="PHD_Phf1p_Phf2p_like"/>
    <property type="match status" value="1"/>
</dbReference>
<keyword evidence="5" id="KW-0862">Zinc</keyword>
<feature type="compositionally biased region" description="Low complexity" evidence="8">
    <location>
        <begin position="897"/>
        <end position="908"/>
    </location>
</feature>
<dbReference type="GO" id="GO:0000786">
    <property type="term" value="C:nucleosome"/>
    <property type="evidence" value="ECO:0007669"/>
    <property type="project" value="InterPro"/>
</dbReference>
<keyword evidence="2" id="KW-0597">Phosphoprotein</keyword>
<dbReference type="Pfam" id="PF00628">
    <property type="entry name" value="PHD"/>
    <property type="match status" value="1"/>
</dbReference>
<keyword evidence="6" id="KW-0010">Activator</keyword>
<dbReference type="InterPro" id="IPR013083">
    <property type="entry name" value="Znf_RING/FYVE/PHD"/>
</dbReference>
<feature type="region of interest" description="Disordered" evidence="8">
    <location>
        <begin position="51"/>
        <end position="82"/>
    </location>
</feature>
<feature type="region of interest" description="Disordered" evidence="8">
    <location>
        <begin position="189"/>
        <end position="311"/>
    </location>
</feature>
<dbReference type="GO" id="GO:0008270">
    <property type="term" value="F:zinc ion binding"/>
    <property type="evidence" value="ECO:0007669"/>
    <property type="project" value="UniProtKB-KW"/>
</dbReference>
<feature type="compositionally biased region" description="Polar residues" evidence="8">
    <location>
        <begin position="1"/>
        <end position="22"/>
    </location>
</feature>
<dbReference type="InterPro" id="IPR019786">
    <property type="entry name" value="Zinc_finger_PHD-type_CS"/>
</dbReference>
<feature type="compositionally biased region" description="Basic residues" evidence="8">
    <location>
        <begin position="294"/>
        <end position="306"/>
    </location>
</feature>
<dbReference type="GO" id="GO:0003677">
    <property type="term" value="F:DNA binding"/>
    <property type="evidence" value="ECO:0007669"/>
    <property type="project" value="InterPro"/>
</dbReference>
<keyword evidence="3" id="KW-0479">Metal-binding</keyword>
<protein>
    <recommendedName>
        <fullName evidence="1">Histone H1</fullName>
    </recommendedName>
</protein>
<evidence type="ECO:0000256" key="7">
    <source>
        <dbReference type="PROSITE-ProRule" id="PRU00146"/>
    </source>
</evidence>
<feature type="region of interest" description="Disordered" evidence="8">
    <location>
        <begin position="714"/>
        <end position="762"/>
    </location>
</feature>
<dbReference type="GO" id="GO:0006334">
    <property type="term" value="P:nucleosome assembly"/>
    <property type="evidence" value="ECO:0007669"/>
    <property type="project" value="InterPro"/>
</dbReference>
<dbReference type="Proteomes" id="UP000265703">
    <property type="component" value="Unassembled WGS sequence"/>
</dbReference>
<feature type="region of interest" description="Disordered" evidence="8">
    <location>
        <begin position="879"/>
        <end position="908"/>
    </location>
</feature>
<dbReference type="SUPFAM" id="SSF46785">
    <property type="entry name" value="Winged helix' DNA-binding domain"/>
    <property type="match status" value="1"/>
</dbReference>
<dbReference type="InterPro" id="IPR001965">
    <property type="entry name" value="Znf_PHD"/>
</dbReference>
<organism evidence="11 12">
    <name type="scientific">Glomus cerebriforme</name>
    <dbReference type="NCBI Taxonomy" id="658196"/>
    <lineage>
        <taxon>Eukaryota</taxon>
        <taxon>Fungi</taxon>
        <taxon>Fungi incertae sedis</taxon>
        <taxon>Mucoromycota</taxon>
        <taxon>Glomeromycotina</taxon>
        <taxon>Glomeromycetes</taxon>
        <taxon>Glomerales</taxon>
        <taxon>Glomeraceae</taxon>
        <taxon>Glomus</taxon>
    </lineage>
</organism>
<evidence type="ECO:0000256" key="3">
    <source>
        <dbReference type="ARBA" id="ARBA00022723"/>
    </source>
</evidence>
<feature type="compositionally biased region" description="Acidic residues" evidence="8">
    <location>
        <begin position="237"/>
        <end position="251"/>
    </location>
</feature>
<dbReference type="STRING" id="658196.A0A397SU87"/>
<feature type="region of interest" description="Disordered" evidence="8">
    <location>
        <begin position="654"/>
        <end position="678"/>
    </location>
</feature>
<feature type="region of interest" description="Disordered" evidence="8">
    <location>
        <begin position="977"/>
        <end position="1032"/>
    </location>
</feature>
<evidence type="ECO:0000313" key="12">
    <source>
        <dbReference type="Proteomes" id="UP000265703"/>
    </source>
</evidence>
<feature type="region of interest" description="Disordered" evidence="8">
    <location>
        <begin position="98"/>
        <end position="136"/>
    </location>
</feature>
<evidence type="ECO:0000256" key="4">
    <source>
        <dbReference type="ARBA" id="ARBA00022771"/>
    </source>
</evidence>
<accession>A0A397SU87</accession>
<dbReference type="AlphaFoldDB" id="A0A397SU87"/>
<gene>
    <name evidence="11" type="ORF">C1645_740963</name>
</gene>
<evidence type="ECO:0000313" key="11">
    <source>
        <dbReference type="EMBL" id="RIA86274.1"/>
    </source>
</evidence>
<keyword evidence="4 7" id="KW-0863">Zinc-finger</keyword>
<evidence type="ECO:0000256" key="6">
    <source>
        <dbReference type="ARBA" id="ARBA00023159"/>
    </source>
</evidence>
<dbReference type="OrthoDB" id="5863171at2759"/>
<feature type="compositionally biased region" description="Polar residues" evidence="8">
    <location>
        <begin position="879"/>
        <end position="896"/>
    </location>
</feature>
<dbReference type="PROSITE" id="PS50016">
    <property type="entry name" value="ZF_PHD_2"/>
    <property type="match status" value="1"/>
</dbReference>
<feature type="region of interest" description="Disordered" evidence="8">
    <location>
        <begin position="1"/>
        <end position="29"/>
    </location>
</feature>
<name>A0A397SU87_9GLOM</name>
<evidence type="ECO:0000256" key="1">
    <source>
        <dbReference type="ARBA" id="ARBA00020833"/>
    </source>
</evidence>
<evidence type="ECO:0000256" key="5">
    <source>
        <dbReference type="ARBA" id="ARBA00022833"/>
    </source>
</evidence>
<dbReference type="Pfam" id="PF00538">
    <property type="entry name" value="Linker_histone"/>
    <property type="match status" value="1"/>
</dbReference>
<dbReference type="InterPro" id="IPR036390">
    <property type="entry name" value="WH_DNA-bd_sf"/>
</dbReference>
<dbReference type="InterPro" id="IPR036388">
    <property type="entry name" value="WH-like_DNA-bd_sf"/>
</dbReference>
<dbReference type="Gene3D" id="3.30.40.10">
    <property type="entry name" value="Zinc/RING finger domain, C3HC4 (zinc finger)"/>
    <property type="match status" value="1"/>
</dbReference>
<comment type="caution">
    <text evidence="11">The sequence shown here is derived from an EMBL/GenBank/DDBJ whole genome shotgun (WGS) entry which is preliminary data.</text>
</comment>
<dbReference type="InterPro" id="IPR005818">
    <property type="entry name" value="Histone_H1/H5_H15"/>
</dbReference>
<dbReference type="PROSITE" id="PS01359">
    <property type="entry name" value="ZF_PHD_1"/>
    <property type="match status" value="1"/>
</dbReference>
<sequence length="1032" mass="115455">MNNPENQAIDVSNIRSTDESPSNANCLINNQNNQDMFKDWCEEDGDFEVDEVIQQGDHHETQLPPSPPPPQQPIQHDSVNNNGGFDFDDEMINSGQISSLNNNNQSTNNVMRGEKQNEEEDIEALQSSTTNNKEDDTIHFDEDLEDLMTEEIGKTNIGNLCTAQNNEVPVQSVLIDQKDVVTLEDEVIKSQSPEKVQKSKQSPQKGKKKGGRKSKAESEILSSAAESTPNNKIKYDQDDDQNDQNDQLDSENDPKTKSGRKVQRPSYFNPANFGRGRRKSSFEPGDLANESSRKTKRQTGKRKSKNKIRDTNVTQEVENVLSDPSAIYVDAEEDNIVCTVCRDGTSIKQNWIVFCDKCDAPYHQRCHKPRIEDIVVEQTDWICSKCKNLTRSNKRIKVDIKSPEQEIHEDKEQGQELISIGTVLTREQKVEYLSSLSQDVLVNLLLLAEQMEPNIPLYPANILGRYVTANMSFRDNEMDEVNQDTEECLNVDLQTSGLPATETSNLSTLDMSPNLNPVNIENVPPQIPEQDIQQEPITPESSPPLNSLREVTEYNKDSYLNLYIRAMSEIGNPNGSTAQTMHSWIKSNYNVPENFTAKAKKALSFAVSKGIFVKNSRMTYKFNPDYTFSYNNVPNTNEQPIVEDEIKNVEVNVNNNDYDGPKSTYKESSSGLQGEGIPGIGNSDIKDFNFYPNQDYYFDSIMDPNFLGKGEETYTATTQSQRSSLSNPVGENPIADHQYSSSSDKLPPPPTSQSQPISSVPKLPVNAQIMINEQTRSDIRLPPLAPKPSINVLPSIMRSNSIGYQTNELLTSSIGGGGNDFSFQPPQILPKNHILPLPRVNNNDNNITRNIITTATKIRTPSIMSSNYSILTPAVIRSGNQSQQPQQMYDNTKARTPSSSIPSLQSLPAIDNSLNGNVGKIRTQQMISSTMHNTSTTIPTSPQQPWPSSFNPFYMSPQPGDAQYTTIFDNTFYDPAAQQSQHHHQHSSTASTNDYNNVDLQHNDNNSLFNRMSGNQQDNNILGTSRSSYNLC</sequence>
<evidence type="ECO:0000259" key="9">
    <source>
        <dbReference type="PROSITE" id="PS50016"/>
    </source>
</evidence>
<dbReference type="EMBL" id="QKYT01000373">
    <property type="protein sequence ID" value="RIA86274.1"/>
    <property type="molecule type" value="Genomic_DNA"/>
</dbReference>
<dbReference type="SMART" id="SM00249">
    <property type="entry name" value="PHD"/>
    <property type="match status" value="1"/>
</dbReference>
<dbReference type="PROSITE" id="PS51504">
    <property type="entry name" value="H15"/>
    <property type="match status" value="1"/>
</dbReference>
<feature type="compositionally biased region" description="Low complexity" evidence="8">
    <location>
        <begin position="98"/>
        <end position="109"/>
    </location>
</feature>
<dbReference type="InterPro" id="IPR011011">
    <property type="entry name" value="Znf_FYVE_PHD"/>
</dbReference>
<feature type="compositionally biased region" description="Low complexity" evidence="8">
    <location>
        <begin position="189"/>
        <end position="204"/>
    </location>
</feature>
<dbReference type="Gene3D" id="1.10.10.10">
    <property type="entry name" value="Winged helix-like DNA-binding domain superfamily/Winged helix DNA-binding domain"/>
    <property type="match status" value="1"/>
</dbReference>
<evidence type="ECO:0000256" key="2">
    <source>
        <dbReference type="ARBA" id="ARBA00022553"/>
    </source>
</evidence>
<feature type="domain" description="H15" evidence="10">
    <location>
        <begin position="555"/>
        <end position="624"/>
    </location>
</feature>
<evidence type="ECO:0000259" key="10">
    <source>
        <dbReference type="PROSITE" id="PS51504"/>
    </source>
</evidence>
<feature type="compositionally biased region" description="Polar residues" evidence="8">
    <location>
        <begin position="993"/>
        <end position="1032"/>
    </location>
</feature>
<keyword evidence="12" id="KW-1185">Reference proteome</keyword>
<feature type="compositionally biased region" description="Low complexity" evidence="8">
    <location>
        <begin position="752"/>
        <end position="761"/>
    </location>
</feature>
<reference evidence="11 12" key="1">
    <citation type="submission" date="2018-06" db="EMBL/GenBank/DDBJ databases">
        <title>Comparative genomics reveals the genomic features of Rhizophagus irregularis, R. cerebriforme, R. diaphanum and Gigaspora rosea, and their symbiotic lifestyle signature.</title>
        <authorList>
            <person name="Morin E."/>
            <person name="San Clemente H."/>
            <person name="Chen E.C.H."/>
            <person name="De La Providencia I."/>
            <person name="Hainaut M."/>
            <person name="Kuo A."/>
            <person name="Kohler A."/>
            <person name="Murat C."/>
            <person name="Tang N."/>
            <person name="Roy S."/>
            <person name="Loubradou J."/>
            <person name="Henrissat B."/>
            <person name="Grigoriev I.V."/>
            <person name="Corradi N."/>
            <person name="Roux C."/>
            <person name="Martin F.M."/>
        </authorList>
    </citation>
    <scope>NUCLEOTIDE SEQUENCE [LARGE SCALE GENOMIC DNA]</scope>
    <source>
        <strain evidence="11 12">DAOM 227022</strain>
    </source>
</reference>
<feature type="compositionally biased region" description="Polar residues" evidence="8">
    <location>
        <begin position="714"/>
        <end position="729"/>
    </location>
</feature>
<dbReference type="SUPFAM" id="SSF57903">
    <property type="entry name" value="FYVE/PHD zinc finger"/>
    <property type="match status" value="1"/>
</dbReference>